<dbReference type="InterPro" id="IPR003661">
    <property type="entry name" value="HisK_dim/P_dom"/>
</dbReference>
<dbReference type="Gene3D" id="1.10.287.130">
    <property type="match status" value="1"/>
</dbReference>
<keyword evidence="11" id="KW-1185">Reference proteome</keyword>
<organism evidence="10 11">
    <name type="scientific">Pendulispora albinea</name>
    <dbReference type="NCBI Taxonomy" id="2741071"/>
    <lineage>
        <taxon>Bacteria</taxon>
        <taxon>Pseudomonadati</taxon>
        <taxon>Myxococcota</taxon>
        <taxon>Myxococcia</taxon>
        <taxon>Myxococcales</taxon>
        <taxon>Sorangiineae</taxon>
        <taxon>Pendulisporaceae</taxon>
        <taxon>Pendulispora</taxon>
    </lineage>
</organism>
<dbReference type="PANTHER" id="PTHR43065:SF10">
    <property type="entry name" value="PEROXIDE STRESS-ACTIVATED HISTIDINE KINASE MAK3"/>
    <property type="match status" value="1"/>
</dbReference>
<evidence type="ECO:0000256" key="8">
    <source>
        <dbReference type="ARBA" id="ARBA00023012"/>
    </source>
</evidence>
<name>A0ABZ2MC32_9BACT</name>
<dbReference type="Gene3D" id="3.30.565.10">
    <property type="entry name" value="Histidine kinase-like ATPase, C-terminal domain"/>
    <property type="match status" value="1"/>
</dbReference>
<dbReference type="Pfam" id="PF02518">
    <property type="entry name" value="HATPase_c"/>
    <property type="match status" value="1"/>
</dbReference>
<gene>
    <name evidence="10" type="ORF">LZC94_22995</name>
</gene>
<evidence type="ECO:0000256" key="3">
    <source>
        <dbReference type="ARBA" id="ARBA00022553"/>
    </source>
</evidence>
<dbReference type="SMART" id="SM00388">
    <property type="entry name" value="HisKA"/>
    <property type="match status" value="1"/>
</dbReference>
<dbReference type="PANTHER" id="PTHR43065">
    <property type="entry name" value="SENSOR HISTIDINE KINASE"/>
    <property type="match status" value="1"/>
</dbReference>
<dbReference type="InterPro" id="IPR005467">
    <property type="entry name" value="His_kinase_dom"/>
</dbReference>
<dbReference type="SUPFAM" id="SSF47384">
    <property type="entry name" value="Homodimeric domain of signal transducing histidine kinase"/>
    <property type="match status" value="1"/>
</dbReference>
<evidence type="ECO:0000256" key="2">
    <source>
        <dbReference type="ARBA" id="ARBA00012438"/>
    </source>
</evidence>
<keyword evidence="5" id="KW-0547">Nucleotide-binding</keyword>
<proteinExistence type="predicted"/>
<comment type="catalytic activity">
    <reaction evidence="1">
        <text>ATP + protein L-histidine = ADP + protein N-phospho-L-histidine.</text>
        <dbReference type="EC" id="2.7.13.3"/>
    </reaction>
</comment>
<dbReference type="Proteomes" id="UP001370348">
    <property type="component" value="Chromosome"/>
</dbReference>
<evidence type="ECO:0000256" key="5">
    <source>
        <dbReference type="ARBA" id="ARBA00022741"/>
    </source>
</evidence>
<dbReference type="SMART" id="SM00387">
    <property type="entry name" value="HATPase_c"/>
    <property type="match status" value="1"/>
</dbReference>
<dbReference type="InterPro" id="IPR036890">
    <property type="entry name" value="HATPase_C_sf"/>
</dbReference>
<evidence type="ECO:0000313" key="11">
    <source>
        <dbReference type="Proteomes" id="UP001370348"/>
    </source>
</evidence>
<evidence type="ECO:0000256" key="6">
    <source>
        <dbReference type="ARBA" id="ARBA00022777"/>
    </source>
</evidence>
<dbReference type="RefSeq" id="WP_394829678.1">
    <property type="nucleotide sequence ID" value="NZ_CP089984.1"/>
</dbReference>
<dbReference type="GO" id="GO:0016301">
    <property type="term" value="F:kinase activity"/>
    <property type="evidence" value="ECO:0007669"/>
    <property type="project" value="UniProtKB-KW"/>
</dbReference>
<dbReference type="Pfam" id="PF00512">
    <property type="entry name" value="HisKA"/>
    <property type="match status" value="1"/>
</dbReference>
<keyword evidence="7" id="KW-0067">ATP-binding</keyword>
<dbReference type="PROSITE" id="PS50109">
    <property type="entry name" value="HIS_KIN"/>
    <property type="match status" value="1"/>
</dbReference>
<dbReference type="InterPro" id="IPR003594">
    <property type="entry name" value="HATPase_dom"/>
</dbReference>
<dbReference type="EMBL" id="CP089984">
    <property type="protein sequence ID" value="WXB20077.1"/>
    <property type="molecule type" value="Genomic_DNA"/>
</dbReference>
<keyword evidence="3" id="KW-0597">Phosphoprotein</keyword>
<evidence type="ECO:0000256" key="4">
    <source>
        <dbReference type="ARBA" id="ARBA00022679"/>
    </source>
</evidence>
<evidence type="ECO:0000256" key="1">
    <source>
        <dbReference type="ARBA" id="ARBA00000085"/>
    </source>
</evidence>
<dbReference type="EC" id="2.7.13.3" evidence="2"/>
<sequence>MILESTEHHGDTAWTGTHIALEHVGAALAVCTKDGELVGATPSARSLLQRVGIATDMLPCRLPLLWDRLRSAAPGEAIDWRPPHSEIDGLRLGCTRHALGDEHMVVVMREISDKHMALAQQLHRQRLEATGRLVAQIVHDLRAPLASIVFDAEVMAGRGAELDALGLRATVDTVRRAADRLRKAVDGLLDFAKLGPPAEMDADVAEAVERTISLLRPAVRGSPHRIEVALGAERLRVRAPPLVVEQILVNLTLNAMEAARRSLTVRISAVRRGEMVRVTVEDDGPGMTAEARARAFEPFFTTKPKNSGLGLTSSRDAALDSGGDLRLEPSDVGARFVLVLPSSKERSHWR</sequence>
<keyword evidence="8" id="KW-0902">Two-component regulatory system</keyword>
<dbReference type="PRINTS" id="PR00344">
    <property type="entry name" value="BCTRLSENSOR"/>
</dbReference>
<reference evidence="10 11" key="1">
    <citation type="submission" date="2021-12" db="EMBL/GenBank/DDBJ databases">
        <title>Discovery of the Pendulisporaceae a myxobacterial family with distinct sporulation behavior and unique specialized metabolism.</title>
        <authorList>
            <person name="Garcia R."/>
            <person name="Popoff A."/>
            <person name="Bader C.D."/>
            <person name="Loehr J."/>
            <person name="Walesch S."/>
            <person name="Walt C."/>
            <person name="Boldt J."/>
            <person name="Bunk B."/>
            <person name="Haeckl F.J.F.P.J."/>
            <person name="Gunesch A.P."/>
            <person name="Birkelbach J."/>
            <person name="Nuebel U."/>
            <person name="Pietschmann T."/>
            <person name="Bach T."/>
            <person name="Mueller R."/>
        </authorList>
    </citation>
    <scope>NUCLEOTIDE SEQUENCE [LARGE SCALE GENOMIC DNA]</scope>
    <source>
        <strain evidence="10 11">MSr11954</strain>
    </source>
</reference>
<dbReference type="SUPFAM" id="SSF55874">
    <property type="entry name" value="ATPase domain of HSP90 chaperone/DNA topoisomerase II/histidine kinase"/>
    <property type="match status" value="1"/>
</dbReference>
<accession>A0ABZ2MC32</accession>
<evidence type="ECO:0000256" key="7">
    <source>
        <dbReference type="ARBA" id="ARBA00022840"/>
    </source>
</evidence>
<protein>
    <recommendedName>
        <fullName evidence="2">histidine kinase</fullName>
        <ecNumber evidence="2">2.7.13.3</ecNumber>
    </recommendedName>
</protein>
<dbReference type="CDD" id="cd00082">
    <property type="entry name" value="HisKA"/>
    <property type="match status" value="1"/>
</dbReference>
<dbReference type="InterPro" id="IPR036097">
    <property type="entry name" value="HisK_dim/P_sf"/>
</dbReference>
<feature type="domain" description="Histidine kinase" evidence="9">
    <location>
        <begin position="136"/>
        <end position="344"/>
    </location>
</feature>
<evidence type="ECO:0000259" key="9">
    <source>
        <dbReference type="PROSITE" id="PS50109"/>
    </source>
</evidence>
<dbReference type="InterPro" id="IPR004358">
    <property type="entry name" value="Sig_transdc_His_kin-like_C"/>
</dbReference>
<keyword evidence="4" id="KW-0808">Transferase</keyword>
<keyword evidence="6 10" id="KW-0418">Kinase</keyword>
<evidence type="ECO:0000313" key="10">
    <source>
        <dbReference type="EMBL" id="WXB20077.1"/>
    </source>
</evidence>